<reference evidence="4 5" key="1">
    <citation type="journal article" date="2020" name="Genomics">
        <title>Complete, high-quality genomes from long-read metagenomic sequencing of two wolf lichen thalli reveals enigmatic genome architecture.</title>
        <authorList>
            <person name="McKenzie S.K."/>
            <person name="Walston R.F."/>
            <person name="Allen J.L."/>
        </authorList>
    </citation>
    <scope>NUCLEOTIDE SEQUENCE [LARGE SCALE GENOMIC DNA]</scope>
    <source>
        <strain evidence="4">WasteWater1</strain>
    </source>
</reference>
<organism evidence="4 5">
    <name type="scientific">Letharia lupina</name>
    <dbReference type="NCBI Taxonomy" id="560253"/>
    <lineage>
        <taxon>Eukaryota</taxon>
        <taxon>Fungi</taxon>
        <taxon>Dikarya</taxon>
        <taxon>Ascomycota</taxon>
        <taxon>Pezizomycotina</taxon>
        <taxon>Lecanoromycetes</taxon>
        <taxon>OSLEUM clade</taxon>
        <taxon>Lecanoromycetidae</taxon>
        <taxon>Lecanorales</taxon>
        <taxon>Lecanorineae</taxon>
        <taxon>Parmeliaceae</taxon>
        <taxon>Letharia</taxon>
    </lineage>
</organism>
<accession>A0A8H6CDM2</accession>
<gene>
    <name evidence="4" type="ORF">HO133_001574</name>
</gene>
<evidence type="ECO:0000256" key="2">
    <source>
        <dbReference type="ARBA" id="ARBA00022840"/>
    </source>
</evidence>
<dbReference type="RefSeq" id="XP_037151043.1">
    <property type="nucleotide sequence ID" value="XM_037292504.1"/>
</dbReference>
<dbReference type="EMBL" id="JACCJB010000013">
    <property type="protein sequence ID" value="KAF6221608.1"/>
    <property type="molecule type" value="Genomic_DNA"/>
</dbReference>
<evidence type="ECO:0000313" key="5">
    <source>
        <dbReference type="Proteomes" id="UP000593566"/>
    </source>
</evidence>
<evidence type="ECO:0000256" key="3">
    <source>
        <dbReference type="SAM" id="MobiDB-lite"/>
    </source>
</evidence>
<dbReference type="PANTHER" id="PTHR11638">
    <property type="entry name" value="ATP-DEPENDENT CLP PROTEASE"/>
    <property type="match status" value="1"/>
</dbReference>
<dbReference type="Proteomes" id="UP000593566">
    <property type="component" value="Unassembled WGS sequence"/>
</dbReference>
<dbReference type="InterPro" id="IPR050130">
    <property type="entry name" value="ClpA_ClpB"/>
</dbReference>
<dbReference type="GO" id="GO:0005524">
    <property type="term" value="F:ATP binding"/>
    <property type="evidence" value="ECO:0007669"/>
    <property type="project" value="UniProtKB-KW"/>
</dbReference>
<comment type="caution">
    <text evidence="4">The sequence shown here is derived from an EMBL/GenBank/DDBJ whole genome shotgun (WGS) entry which is preliminary data.</text>
</comment>
<keyword evidence="1" id="KW-0547">Nucleotide-binding</keyword>
<dbReference type="SUPFAM" id="SSF52540">
    <property type="entry name" value="P-loop containing nucleoside triphosphate hydrolases"/>
    <property type="match status" value="1"/>
</dbReference>
<dbReference type="AlphaFoldDB" id="A0A8H6CDM2"/>
<name>A0A8H6CDM2_9LECA</name>
<proteinExistence type="predicted"/>
<protein>
    <submittedName>
        <fullName evidence="4">Uncharacterized protein</fullName>
    </submittedName>
</protein>
<dbReference type="Gene3D" id="3.40.50.300">
    <property type="entry name" value="P-loop containing nucleotide triphosphate hydrolases"/>
    <property type="match status" value="1"/>
</dbReference>
<evidence type="ECO:0000256" key="1">
    <source>
        <dbReference type="ARBA" id="ARBA00022741"/>
    </source>
</evidence>
<evidence type="ECO:0000313" key="4">
    <source>
        <dbReference type="EMBL" id="KAF6221608.1"/>
    </source>
</evidence>
<dbReference type="GO" id="GO:0005737">
    <property type="term" value="C:cytoplasm"/>
    <property type="evidence" value="ECO:0007669"/>
    <property type="project" value="TreeGrafter"/>
</dbReference>
<dbReference type="InterPro" id="IPR027417">
    <property type="entry name" value="P-loop_NTPase"/>
</dbReference>
<keyword evidence="2" id="KW-0067">ATP-binding</keyword>
<feature type="region of interest" description="Disordered" evidence="3">
    <location>
        <begin position="33"/>
        <end position="87"/>
    </location>
</feature>
<feature type="compositionally biased region" description="Basic residues" evidence="3">
    <location>
        <begin position="54"/>
        <end position="64"/>
    </location>
</feature>
<sequence>MATKQTQREYLVLTTVTEGPIAPIPTRLVFMAESPSGHAPSPPFRNAAQTANQRLRKPKRKRQARTSTAASDSLERQMGSARSEVPRGSPASLLYCFDWQRTNTQHSPTVPPFFLPNIVREQCDKRCHSKSDDGYLDHIKEIHDLSVYNLAWAIQHGTTLAAPSSPVLYFAAKGKSPEIVSILCHAGAKPNQSTSLYGSAIFGLPLLPYTILSTEYKLADTTETVVALLAMGASPYDVPKDMWQDYLKAPTKDKPKQMAAFDVHEAWCTTEIREALCKTFNLLQRYPLWKAAQIERATVREIQVAEANKIMPPLRNSLLHLRTAAGDNAILSLAGLSGHGKTELARRMGGLLSLELIIVDCTTMQYDTDMFGPRNQYYGSEVGTQLNNHLAEWDGKRTVAFLDEFDKTTDDSGCYTDRRNNNKIDCSKVLWILAANLGVKEITKFRVDNLKDRNHEQHKLAPIRDLQVTLNQCIIQTFGAPLTGRFSAIVPFLPFYKGERAITAYKCMREQWHDVRKPIDTDGKRFAGTMFVNFVNDGEIAKHIAQRYREETGARSLADAVEEEISDNLAAAFFEQEGEVKDESTAAAEL</sequence>
<dbReference type="PANTHER" id="PTHR11638:SF18">
    <property type="entry name" value="HEAT SHOCK PROTEIN 104"/>
    <property type="match status" value="1"/>
</dbReference>
<keyword evidence="5" id="KW-1185">Reference proteome</keyword>
<dbReference type="GO" id="GO:0034605">
    <property type="term" value="P:cellular response to heat"/>
    <property type="evidence" value="ECO:0007669"/>
    <property type="project" value="TreeGrafter"/>
</dbReference>
<dbReference type="GeneID" id="59329990"/>
<dbReference type="GO" id="GO:0016887">
    <property type="term" value="F:ATP hydrolysis activity"/>
    <property type="evidence" value="ECO:0007669"/>
    <property type="project" value="TreeGrafter"/>
</dbReference>